<accession>A0A6A6DI29</accession>
<evidence type="ECO:0000256" key="1">
    <source>
        <dbReference type="SAM" id="Coils"/>
    </source>
</evidence>
<feature type="chain" id="PRO_5025641038" evidence="2">
    <location>
        <begin position="20"/>
        <end position="204"/>
    </location>
</feature>
<dbReference type="Proteomes" id="UP000800200">
    <property type="component" value="Unassembled WGS sequence"/>
</dbReference>
<proteinExistence type="predicted"/>
<protein>
    <submittedName>
        <fullName evidence="3">Uncharacterized protein</fullName>
    </submittedName>
</protein>
<gene>
    <name evidence="3" type="ORF">K469DRAFT_348372</name>
</gene>
<evidence type="ECO:0000313" key="3">
    <source>
        <dbReference type="EMBL" id="KAF2178062.1"/>
    </source>
</evidence>
<organism evidence="3 4">
    <name type="scientific">Zopfia rhizophila CBS 207.26</name>
    <dbReference type="NCBI Taxonomy" id="1314779"/>
    <lineage>
        <taxon>Eukaryota</taxon>
        <taxon>Fungi</taxon>
        <taxon>Dikarya</taxon>
        <taxon>Ascomycota</taxon>
        <taxon>Pezizomycotina</taxon>
        <taxon>Dothideomycetes</taxon>
        <taxon>Dothideomycetes incertae sedis</taxon>
        <taxon>Zopfiaceae</taxon>
        <taxon>Zopfia</taxon>
    </lineage>
</organism>
<evidence type="ECO:0000256" key="2">
    <source>
        <dbReference type="SAM" id="SignalP"/>
    </source>
</evidence>
<feature type="coiled-coil region" evidence="1">
    <location>
        <begin position="57"/>
        <end position="91"/>
    </location>
</feature>
<dbReference type="EMBL" id="ML994679">
    <property type="protein sequence ID" value="KAF2178062.1"/>
    <property type="molecule type" value="Genomic_DNA"/>
</dbReference>
<feature type="signal peptide" evidence="2">
    <location>
        <begin position="1"/>
        <end position="19"/>
    </location>
</feature>
<name>A0A6A6DI29_9PEZI</name>
<evidence type="ECO:0000313" key="4">
    <source>
        <dbReference type="Proteomes" id="UP000800200"/>
    </source>
</evidence>
<dbReference type="AlphaFoldDB" id="A0A6A6DI29"/>
<keyword evidence="2" id="KW-0732">Signal</keyword>
<sequence>MLTSLFSILLFALFTYFNAHIMATNTMGDELNDWTEIQTGDNNTMPNSPWEDRHTRTAQLEQEIATLRTENTQLKLQNDKQQIEIAEYQHLLLDQLVHMDIFAAKTLDPGFWCTMERYLSLANAIHVKLKEDPFMKDLEHKIVEFRRNELWETFDEVEHLRIRRGLPKVDRQRSMARPGYVPEHQKYMADWGMHDEGEWDMWKN</sequence>
<reference evidence="3" key="1">
    <citation type="journal article" date="2020" name="Stud. Mycol.">
        <title>101 Dothideomycetes genomes: a test case for predicting lifestyles and emergence of pathogens.</title>
        <authorList>
            <person name="Haridas S."/>
            <person name="Albert R."/>
            <person name="Binder M."/>
            <person name="Bloem J."/>
            <person name="Labutti K."/>
            <person name="Salamov A."/>
            <person name="Andreopoulos B."/>
            <person name="Baker S."/>
            <person name="Barry K."/>
            <person name="Bills G."/>
            <person name="Bluhm B."/>
            <person name="Cannon C."/>
            <person name="Castanera R."/>
            <person name="Culley D."/>
            <person name="Daum C."/>
            <person name="Ezra D."/>
            <person name="Gonzalez J."/>
            <person name="Henrissat B."/>
            <person name="Kuo A."/>
            <person name="Liang C."/>
            <person name="Lipzen A."/>
            <person name="Lutzoni F."/>
            <person name="Magnuson J."/>
            <person name="Mondo S."/>
            <person name="Nolan M."/>
            <person name="Ohm R."/>
            <person name="Pangilinan J."/>
            <person name="Park H.-J."/>
            <person name="Ramirez L."/>
            <person name="Alfaro M."/>
            <person name="Sun H."/>
            <person name="Tritt A."/>
            <person name="Yoshinaga Y."/>
            <person name="Zwiers L.-H."/>
            <person name="Turgeon B."/>
            <person name="Goodwin S."/>
            <person name="Spatafora J."/>
            <person name="Crous P."/>
            <person name="Grigoriev I."/>
        </authorList>
    </citation>
    <scope>NUCLEOTIDE SEQUENCE</scope>
    <source>
        <strain evidence="3">CBS 207.26</strain>
    </source>
</reference>
<keyword evidence="1" id="KW-0175">Coiled coil</keyword>
<keyword evidence="4" id="KW-1185">Reference proteome</keyword>